<dbReference type="GO" id="GO:0006402">
    <property type="term" value="P:mRNA catabolic process"/>
    <property type="evidence" value="ECO:0007669"/>
    <property type="project" value="InterPro"/>
</dbReference>
<protein>
    <submittedName>
        <fullName evidence="4">CsrA RNA-binding global regulator CsrA</fullName>
    </submittedName>
</protein>
<dbReference type="GO" id="GO:0048027">
    <property type="term" value="F:mRNA 5'-UTR binding"/>
    <property type="evidence" value="ECO:0007669"/>
    <property type="project" value="TreeGrafter"/>
</dbReference>
<dbReference type="GO" id="GO:0006109">
    <property type="term" value="P:regulation of carbohydrate metabolic process"/>
    <property type="evidence" value="ECO:0007669"/>
    <property type="project" value="InterPro"/>
</dbReference>
<reference evidence="4" key="1">
    <citation type="submission" date="2020-05" db="EMBL/GenBank/DDBJ databases">
        <authorList>
            <person name="Chiriac C."/>
            <person name="Salcher M."/>
            <person name="Ghai R."/>
            <person name="Kavagutti S V."/>
        </authorList>
    </citation>
    <scope>NUCLEOTIDE SEQUENCE</scope>
</reference>
<dbReference type="PANTHER" id="PTHR34984">
    <property type="entry name" value="CARBON STORAGE REGULATOR"/>
    <property type="match status" value="1"/>
</dbReference>
<dbReference type="HAMAP" id="MF_00167">
    <property type="entry name" value="CsrA"/>
    <property type="match status" value="1"/>
</dbReference>
<keyword evidence="2" id="KW-0810">Translation regulation</keyword>
<dbReference type="PANTHER" id="PTHR34984:SF1">
    <property type="entry name" value="CARBON STORAGE REGULATOR"/>
    <property type="match status" value="1"/>
</dbReference>
<dbReference type="InterPro" id="IPR036107">
    <property type="entry name" value="CsrA_sf"/>
</dbReference>
<dbReference type="EMBL" id="LR796967">
    <property type="protein sequence ID" value="CAB4178515.1"/>
    <property type="molecule type" value="Genomic_DNA"/>
</dbReference>
<keyword evidence="3" id="KW-0694">RNA-binding</keyword>
<dbReference type="Pfam" id="PF02599">
    <property type="entry name" value="CsrA"/>
    <property type="match status" value="1"/>
</dbReference>
<evidence type="ECO:0000256" key="3">
    <source>
        <dbReference type="ARBA" id="ARBA00022884"/>
    </source>
</evidence>
<evidence type="ECO:0000256" key="2">
    <source>
        <dbReference type="ARBA" id="ARBA00022845"/>
    </source>
</evidence>
<dbReference type="EMBL" id="LR797485">
    <property type="protein sequence ID" value="CAB4219702.1"/>
    <property type="molecule type" value="Genomic_DNA"/>
</dbReference>
<gene>
    <name evidence="4" type="ORF">UFOVP1021_56</name>
    <name evidence="5" type="ORF">UFOVP1622_20</name>
</gene>
<name>A0A6J5QBD3_9CAUD</name>
<keyword evidence="1" id="KW-0963">Cytoplasm</keyword>
<proteinExistence type="inferred from homology"/>
<dbReference type="InterPro" id="IPR003751">
    <property type="entry name" value="CsrA"/>
</dbReference>
<evidence type="ECO:0000313" key="4">
    <source>
        <dbReference type="EMBL" id="CAB4178515.1"/>
    </source>
</evidence>
<evidence type="ECO:0000313" key="5">
    <source>
        <dbReference type="EMBL" id="CAB4219702.1"/>
    </source>
</evidence>
<dbReference type="SUPFAM" id="SSF117130">
    <property type="entry name" value="CsrA-like"/>
    <property type="match status" value="1"/>
</dbReference>
<accession>A0A6J5QBD3</accession>
<sequence>MLVLSRKQGEVIMVGNTAITIVRICKDRVRVGITAPPEVAVDRLEVREAKQRKTEIQQQQEQGK</sequence>
<dbReference type="Gene3D" id="2.60.40.4380">
    <property type="entry name" value="Translational regulator CsrA"/>
    <property type="match status" value="1"/>
</dbReference>
<evidence type="ECO:0000256" key="1">
    <source>
        <dbReference type="ARBA" id="ARBA00022490"/>
    </source>
</evidence>
<organism evidence="4">
    <name type="scientific">uncultured Caudovirales phage</name>
    <dbReference type="NCBI Taxonomy" id="2100421"/>
    <lineage>
        <taxon>Viruses</taxon>
        <taxon>Duplodnaviria</taxon>
        <taxon>Heunggongvirae</taxon>
        <taxon>Uroviricota</taxon>
        <taxon>Caudoviricetes</taxon>
        <taxon>Peduoviridae</taxon>
        <taxon>Maltschvirus</taxon>
        <taxon>Maltschvirus maltsch</taxon>
    </lineage>
</organism>